<dbReference type="InterPro" id="IPR032118">
    <property type="entry name" value="Phage_holin_HP1"/>
</dbReference>
<gene>
    <name evidence="1" type="ORF">PWN146_00183</name>
</gene>
<name>A0A1C3H924_SERMA</name>
<dbReference type="GeneID" id="98186668"/>
<proteinExistence type="predicted"/>
<dbReference type="AlphaFoldDB" id="A0A1C3H924"/>
<dbReference type="Pfam" id="PF16080">
    <property type="entry name" value="Phage_holin_2_3"/>
    <property type="match status" value="1"/>
</dbReference>
<dbReference type="EMBL" id="LT575490">
    <property type="protein sequence ID" value="SAY41527.1"/>
    <property type="molecule type" value="Genomic_DNA"/>
</dbReference>
<dbReference type="PROSITE" id="PS51257">
    <property type="entry name" value="PROKAR_LIPOPROTEIN"/>
    <property type="match status" value="1"/>
</dbReference>
<reference evidence="1" key="1">
    <citation type="submission" date="2016-05" db="EMBL/GenBank/DDBJ databases">
        <authorList>
            <person name="Cock P.J.A."/>
            <person name="Cock P.J.A."/>
        </authorList>
    </citation>
    <scope>NUCLEOTIDE SEQUENCE</scope>
    <source>
        <strain evidence="1">PWN146_assembly</strain>
    </source>
</reference>
<accession>A0A1C3H924</accession>
<evidence type="ECO:0000313" key="1">
    <source>
        <dbReference type="EMBL" id="SAY41527.1"/>
    </source>
</evidence>
<protein>
    <submittedName>
        <fullName evidence="1">Uncharacterized protein</fullName>
    </submittedName>
</protein>
<organism evidence="1">
    <name type="scientific">Serratia marcescens</name>
    <dbReference type="NCBI Taxonomy" id="615"/>
    <lineage>
        <taxon>Bacteria</taxon>
        <taxon>Pseudomonadati</taxon>
        <taxon>Pseudomonadota</taxon>
        <taxon>Gammaproteobacteria</taxon>
        <taxon>Enterobacterales</taxon>
        <taxon>Yersiniaceae</taxon>
        <taxon>Serratia</taxon>
    </lineage>
</organism>
<sequence>MEKLTSTLAYLVAACLAWLGSHSAQDIAILVGAAVGVGTFAVNWYYRRKSYQLLKSLKKNGLKRGVYDELTR</sequence>
<dbReference type="RefSeq" id="WP_074055887.1">
    <property type="nucleotide sequence ID" value="NZ_CP018917.1"/>
</dbReference>